<evidence type="ECO:0000259" key="8">
    <source>
        <dbReference type="Pfam" id="PF00562"/>
    </source>
</evidence>
<comment type="caution">
    <text evidence="13">The sequence shown here is derived from an EMBL/GenBank/DDBJ whole genome shotgun (WGS) entry which is preliminary data.</text>
</comment>
<dbReference type="Gene3D" id="2.40.50.150">
    <property type="match status" value="1"/>
</dbReference>
<dbReference type="InterPro" id="IPR007642">
    <property type="entry name" value="RNA_pol_Rpb2_2"/>
</dbReference>
<dbReference type="InterPro" id="IPR037034">
    <property type="entry name" value="RNA_pol_Rpb2_2_sf"/>
</dbReference>
<dbReference type="InterPro" id="IPR042107">
    <property type="entry name" value="DNA-dir_RNA_pol_bsu_ext_1_sf"/>
</dbReference>
<dbReference type="InterPro" id="IPR007120">
    <property type="entry name" value="DNA-dir_RNAP_su2_dom"/>
</dbReference>
<dbReference type="Pfam" id="PF04565">
    <property type="entry name" value="RNA_pol_Rpb2_3"/>
    <property type="match status" value="1"/>
</dbReference>
<dbReference type="NCBIfam" id="NF001616">
    <property type="entry name" value="PRK00405.1"/>
    <property type="match status" value="1"/>
</dbReference>
<evidence type="ECO:0000256" key="5">
    <source>
        <dbReference type="ARBA" id="ARBA00048552"/>
    </source>
</evidence>
<dbReference type="InterPro" id="IPR014724">
    <property type="entry name" value="RNA_pol_RPB2_OB-fold"/>
</dbReference>
<dbReference type="Pfam" id="PF10385">
    <property type="entry name" value="RNA_pol_Rpb2_45"/>
    <property type="match status" value="1"/>
</dbReference>
<dbReference type="InterPro" id="IPR019462">
    <property type="entry name" value="DNA-dir_RNA_pol_bsu_external_1"/>
</dbReference>
<keyword evidence="4 6" id="KW-0804">Transcription</keyword>
<comment type="function">
    <text evidence="6">DNA-dependent RNA polymerase catalyzes the transcription of DNA into RNA using the four ribonucleoside triphosphates as substrates.</text>
</comment>
<evidence type="ECO:0000256" key="3">
    <source>
        <dbReference type="ARBA" id="ARBA00022695"/>
    </source>
</evidence>
<keyword evidence="3 6" id="KW-0548">Nucleotidyltransferase</keyword>
<dbReference type="InterPro" id="IPR007645">
    <property type="entry name" value="RNA_pol_Rpb2_3"/>
</dbReference>
<evidence type="ECO:0000259" key="10">
    <source>
        <dbReference type="Pfam" id="PF04561"/>
    </source>
</evidence>
<sequence length="1073" mass="119605">MSKKSASSFFEHDLPLPDLARIQKDSYGWFVKEAVEEIIQEVSPIEDYTSRGWQLILSKPRFENPTITIAEAVRTASNYESPWYINAVLKDCKTGKQVSQEIFMGNFPQITNEGTFIINGVERAVINQLTRSEGILFTLDGLYQKRRLTRLKLIPKNGAWLEFVTSRRGIITAQIDRRRKMAATVLLRIYGLSTDKDILEAFSKVDINHSLSYIHATLEKDPCESYEDALLEIYKKLRPGEPLVLDNARALIERKFFNYRLFNLGSVGRFNLNRKLGLKFADTPEGRLLHLEDLAAAISKLIQLNNGLGDYDDIDSLASRRVRSVGELLQREVRVGFLQIERLVKERMSLQPGDHLCQPNILLSPRPVMARVHSFFASGQLSQYHDQINPLSRLDHLRRLTVGGQGGLTKERATFSVRDAHFSHYGRICPVRTPEGPNIGLVTYLALYSRVNKHGYLETPYRRLKKHADGRVQVTDEIVYLAAYEEENFLITNGSVKTDQRGFIVQERIPLRHKSKFFIAGRQQADYVDVSSRQILGVSASLVPFVSHDNDNRVLMASNHMAQAVPLIQTERSLVETGTEKDIARSSGVLVLAEENGEVVYVDSAIVKIKTSKNKEIIYELKKFIKSNDGTCFNQIPVVHVGQKVKVGDLLADGPSTAGGYLALGRSLRVAYMDWDGYTYDDALVLSDHLVKDDILTSVIISEYDVQVLDTKLGPEEVTNDIPNVTEESLRNLDEQGVVQVGAKVHSGDILVGKVAPKGEAELSAEERLLRSIFGEKAKDVRNNSLTVPHGEGGTVVGIKILDSGEANLSAGVLQEIKVLVAQSLKISVGDKLSARHGNKGVISRIVPVEDMPYTADGQAVDIIISPTSVISRMNVGQLMETHLANAAKKLDTRYIVESFKSNGDHFVFEKMEKANLPEDGKTLLYDGRTGEPYDSKVVVGYEYILKLKHIAEEKMHARSTGPYSLITQQPLGGKAQFGGQRFGEMEVWALEAYGAAHILQEMLTIKSDDIVGRNKAYKAIVQGEPIPEASIPESFKLLTKEMSGLGLSIEILDLKKDTKEDVHISTGSPSNY</sequence>
<feature type="domain" description="RNA polymerase Rpb2" evidence="10">
    <location>
        <begin position="143"/>
        <end position="323"/>
    </location>
</feature>
<name>A0A2H0X792_UNCKA</name>
<comment type="similarity">
    <text evidence="6 7">Belongs to the RNA polymerase beta chain family.</text>
</comment>
<dbReference type="Gene3D" id="2.40.270.10">
    <property type="entry name" value="DNA-directed RNA polymerase, subunit 2, domain 6"/>
    <property type="match status" value="1"/>
</dbReference>
<dbReference type="Gene3D" id="2.30.150.10">
    <property type="entry name" value="DNA-directed RNA polymerase, beta subunit, external 1 domain"/>
    <property type="match status" value="1"/>
</dbReference>
<dbReference type="Gene3D" id="2.40.50.100">
    <property type="match status" value="1"/>
</dbReference>
<dbReference type="Pfam" id="PF00562">
    <property type="entry name" value="RNA_pol_Rpb2_6"/>
    <property type="match status" value="1"/>
</dbReference>
<evidence type="ECO:0000259" key="9">
    <source>
        <dbReference type="Pfam" id="PF04560"/>
    </source>
</evidence>
<evidence type="ECO:0000259" key="12">
    <source>
        <dbReference type="Pfam" id="PF10385"/>
    </source>
</evidence>
<dbReference type="EMBL" id="PEYW01000029">
    <property type="protein sequence ID" value="PIS20793.1"/>
    <property type="molecule type" value="Genomic_DNA"/>
</dbReference>
<dbReference type="CDD" id="cd00653">
    <property type="entry name" value="RNA_pol_B_RPB2"/>
    <property type="match status" value="1"/>
</dbReference>
<feature type="domain" description="DNA-directed RNA polymerase subunit 2 hybrid-binding" evidence="8">
    <location>
        <begin position="593"/>
        <end position="977"/>
    </location>
</feature>
<dbReference type="InterPro" id="IPR010243">
    <property type="entry name" value="RNA_pol_bsu_bac"/>
</dbReference>
<evidence type="ECO:0000256" key="1">
    <source>
        <dbReference type="ARBA" id="ARBA00022478"/>
    </source>
</evidence>
<dbReference type="EC" id="2.7.7.6" evidence="6"/>
<dbReference type="PANTHER" id="PTHR20856">
    <property type="entry name" value="DNA-DIRECTED RNA POLYMERASE I SUBUNIT 2"/>
    <property type="match status" value="1"/>
</dbReference>
<evidence type="ECO:0000259" key="11">
    <source>
        <dbReference type="Pfam" id="PF04565"/>
    </source>
</evidence>
<comment type="catalytic activity">
    <reaction evidence="5 6">
        <text>RNA(n) + a ribonucleoside 5'-triphosphate = RNA(n+1) + diphosphate</text>
        <dbReference type="Rhea" id="RHEA:21248"/>
        <dbReference type="Rhea" id="RHEA-COMP:14527"/>
        <dbReference type="Rhea" id="RHEA-COMP:17342"/>
        <dbReference type="ChEBI" id="CHEBI:33019"/>
        <dbReference type="ChEBI" id="CHEBI:61557"/>
        <dbReference type="ChEBI" id="CHEBI:140395"/>
        <dbReference type="EC" id="2.7.7.6"/>
    </reaction>
</comment>
<evidence type="ECO:0000256" key="4">
    <source>
        <dbReference type="ARBA" id="ARBA00023163"/>
    </source>
</evidence>
<dbReference type="GO" id="GO:0006351">
    <property type="term" value="P:DNA-templated transcription"/>
    <property type="evidence" value="ECO:0007669"/>
    <property type="project" value="UniProtKB-UniRule"/>
</dbReference>
<organism evidence="13 14">
    <name type="scientific">candidate division WWE3 bacterium CG08_land_8_20_14_0_20_43_13</name>
    <dbReference type="NCBI Taxonomy" id="1975087"/>
    <lineage>
        <taxon>Bacteria</taxon>
        <taxon>Katanobacteria</taxon>
    </lineage>
</organism>
<proteinExistence type="inferred from homology"/>
<dbReference type="InterPro" id="IPR015712">
    <property type="entry name" value="DNA-dir_RNA_pol_su2"/>
</dbReference>
<evidence type="ECO:0000313" key="14">
    <source>
        <dbReference type="Proteomes" id="UP000231414"/>
    </source>
</evidence>
<dbReference type="Pfam" id="PF04561">
    <property type="entry name" value="RNA_pol_Rpb2_2"/>
    <property type="match status" value="1"/>
</dbReference>
<gene>
    <name evidence="6" type="primary">rpoB</name>
    <name evidence="13" type="ORF">COT52_02110</name>
</gene>
<dbReference type="FunFam" id="3.90.1800.10:FF:000001">
    <property type="entry name" value="DNA-directed RNA polymerase subunit beta"/>
    <property type="match status" value="1"/>
</dbReference>
<protein>
    <recommendedName>
        <fullName evidence="6">DNA-directed RNA polymerase subunit beta</fullName>
        <shortName evidence="6">RNAP subunit beta</shortName>
        <ecNumber evidence="6">2.7.7.6</ecNumber>
    </recommendedName>
    <alternativeName>
        <fullName evidence="6">RNA polymerase subunit beta</fullName>
    </alternativeName>
    <alternativeName>
        <fullName evidence="6">Transcriptase subunit beta</fullName>
    </alternativeName>
</protein>
<dbReference type="InterPro" id="IPR007641">
    <property type="entry name" value="RNA_pol_Rpb2_7"/>
</dbReference>
<dbReference type="SUPFAM" id="SSF64484">
    <property type="entry name" value="beta and beta-prime subunits of DNA dependent RNA-polymerase"/>
    <property type="match status" value="1"/>
</dbReference>
<dbReference type="AlphaFoldDB" id="A0A2H0X792"/>
<evidence type="ECO:0000256" key="6">
    <source>
        <dbReference type="HAMAP-Rule" id="MF_01321"/>
    </source>
</evidence>
<dbReference type="HAMAP" id="MF_01321">
    <property type="entry name" value="RNApol_bact_RpoB"/>
    <property type="match status" value="1"/>
</dbReference>
<dbReference type="GO" id="GO:0032549">
    <property type="term" value="F:ribonucleoside binding"/>
    <property type="evidence" value="ECO:0007669"/>
    <property type="project" value="InterPro"/>
</dbReference>
<evidence type="ECO:0000256" key="7">
    <source>
        <dbReference type="RuleBase" id="RU000434"/>
    </source>
</evidence>
<dbReference type="GO" id="GO:0000428">
    <property type="term" value="C:DNA-directed RNA polymerase complex"/>
    <property type="evidence" value="ECO:0007669"/>
    <property type="project" value="UniProtKB-KW"/>
</dbReference>
<comment type="subunit">
    <text evidence="6">The RNAP catalytic core consists of 2 alpha, 1 beta, 1 beta' and 1 omega subunit. When a sigma factor is associated with the core the holoenzyme is formed, which can initiate transcription.</text>
</comment>
<dbReference type="Pfam" id="PF04560">
    <property type="entry name" value="RNA_pol_Rpb2_7"/>
    <property type="match status" value="1"/>
</dbReference>
<dbReference type="Gene3D" id="3.90.1110.10">
    <property type="entry name" value="RNA polymerase Rpb2, domain 2"/>
    <property type="match status" value="1"/>
</dbReference>
<feature type="domain" description="DNA-directed RNA polymerase beta subunit external 1" evidence="12">
    <location>
        <begin position="461"/>
        <end position="531"/>
    </location>
</feature>
<dbReference type="GO" id="GO:0003677">
    <property type="term" value="F:DNA binding"/>
    <property type="evidence" value="ECO:0007669"/>
    <property type="project" value="UniProtKB-UniRule"/>
</dbReference>
<dbReference type="Gene3D" id="3.90.1100.10">
    <property type="match status" value="1"/>
</dbReference>
<dbReference type="InterPro" id="IPR037033">
    <property type="entry name" value="DNA-dir_RNAP_su2_hyb_sf"/>
</dbReference>
<feature type="domain" description="RNA polymerase Rpb2" evidence="9">
    <location>
        <begin position="979"/>
        <end position="1053"/>
    </location>
</feature>
<keyword evidence="2 6" id="KW-0808">Transferase</keyword>
<feature type="domain" description="RNA polymerase Rpb2" evidence="11">
    <location>
        <begin position="383"/>
        <end position="451"/>
    </location>
</feature>
<dbReference type="GO" id="GO:0003899">
    <property type="term" value="F:DNA-directed RNA polymerase activity"/>
    <property type="evidence" value="ECO:0007669"/>
    <property type="project" value="UniProtKB-UniRule"/>
</dbReference>
<accession>A0A2H0X792</accession>
<dbReference type="Gene3D" id="3.90.1800.10">
    <property type="entry name" value="RNA polymerase alpha subunit dimerisation domain"/>
    <property type="match status" value="1"/>
</dbReference>
<evidence type="ECO:0000313" key="13">
    <source>
        <dbReference type="EMBL" id="PIS20793.1"/>
    </source>
</evidence>
<keyword evidence="1 6" id="KW-0240">DNA-directed RNA polymerase</keyword>
<dbReference type="Proteomes" id="UP000231414">
    <property type="component" value="Unassembled WGS sequence"/>
</dbReference>
<reference evidence="14" key="1">
    <citation type="submission" date="2017-09" db="EMBL/GenBank/DDBJ databases">
        <title>Depth-based differentiation of microbial function through sediment-hosted aquifers and enrichment of novel symbionts in the deep terrestrial subsurface.</title>
        <authorList>
            <person name="Probst A.J."/>
            <person name="Ladd B."/>
            <person name="Jarett J.K."/>
            <person name="Geller-Mcgrath D.E."/>
            <person name="Sieber C.M.K."/>
            <person name="Emerson J.B."/>
            <person name="Anantharaman K."/>
            <person name="Thomas B.C."/>
            <person name="Malmstrom R."/>
            <person name="Stieglmeier M."/>
            <person name="Klingl A."/>
            <person name="Woyke T."/>
            <person name="Ryan C.M."/>
            <person name="Banfield J.F."/>
        </authorList>
    </citation>
    <scope>NUCLEOTIDE SEQUENCE [LARGE SCALE GENOMIC DNA]</scope>
</reference>
<evidence type="ECO:0000256" key="2">
    <source>
        <dbReference type="ARBA" id="ARBA00022679"/>
    </source>
</evidence>